<keyword evidence="6" id="KW-0889">Transcription antitermination</keyword>
<keyword evidence="7 8" id="KW-0460">Magnesium</keyword>
<dbReference type="PANTHER" id="PTHR20854:SF4">
    <property type="entry name" value="INOSITOL-1-MONOPHOSPHATASE-RELATED"/>
    <property type="match status" value="1"/>
</dbReference>
<dbReference type="PROSITE" id="PS00629">
    <property type="entry name" value="IMP_1"/>
    <property type="match status" value="1"/>
</dbReference>
<dbReference type="EMBL" id="JAGGMQ010000001">
    <property type="protein sequence ID" value="MBP2167385.1"/>
    <property type="molecule type" value="Genomic_DNA"/>
</dbReference>
<comment type="cofactor">
    <cofactor evidence="2 8">
        <name>Mg(2+)</name>
        <dbReference type="ChEBI" id="CHEBI:18420"/>
    </cofactor>
</comment>
<proteinExistence type="inferred from homology"/>
<dbReference type="Pfam" id="PF00459">
    <property type="entry name" value="Inositol_P"/>
    <property type="match status" value="1"/>
</dbReference>
<evidence type="ECO:0000256" key="1">
    <source>
        <dbReference type="ARBA" id="ARBA00001033"/>
    </source>
</evidence>
<comment type="catalytic activity">
    <reaction evidence="1 8">
        <text>a myo-inositol phosphate + H2O = myo-inositol + phosphate</text>
        <dbReference type="Rhea" id="RHEA:24056"/>
        <dbReference type="ChEBI" id="CHEBI:15377"/>
        <dbReference type="ChEBI" id="CHEBI:17268"/>
        <dbReference type="ChEBI" id="CHEBI:43474"/>
        <dbReference type="ChEBI" id="CHEBI:84139"/>
        <dbReference type="EC" id="3.1.3.25"/>
    </reaction>
</comment>
<evidence type="ECO:0000256" key="4">
    <source>
        <dbReference type="ARBA" id="ARBA00022723"/>
    </source>
</evidence>
<dbReference type="EC" id="3.1.3.25" evidence="8"/>
<comment type="similarity">
    <text evidence="3 8">Belongs to the inositol monophosphatase superfamily.</text>
</comment>
<protein>
    <recommendedName>
        <fullName evidence="8">Inositol-1-monophosphatase</fullName>
        <ecNumber evidence="8">3.1.3.25</ecNumber>
    </recommendedName>
</protein>
<evidence type="ECO:0000313" key="9">
    <source>
        <dbReference type="EMBL" id="MBP2167385.1"/>
    </source>
</evidence>
<reference evidence="9 10" key="1">
    <citation type="submission" date="2021-03" db="EMBL/GenBank/DDBJ databases">
        <authorList>
            <person name="D'Agostino P."/>
            <person name="Huntemann M."/>
            <person name="Clum A."/>
            <person name="Spunde A."/>
            <person name="Palaniappan K."/>
            <person name="Ritter S."/>
            <person name="Mikhailova N."/>
            <person name="Chen I.-M."/>
            <person name="Stamatis D."/>
            <person name="Reddy T."/>
            <person name="O'Malley R."/>
            <person name="Daum C."/>
            <person name="Shapiro N."/>
            <person name="Ivanova N."/>
            <person name="Kyrpides N."/>
            <person name="Woyke T."/>
        </authorList>
    </citation>
    <scope>NUCLEOTIDE SEQUENCE [LARGE SCALE GENOMIC DNA]</scope>
    <source>
        <strain evidence="9 10">WS4403</strain>
    </source>
</reference>
<reference evidence="10" key="2">
    <citation type="submission" date="2023-07" db="EMBL/GenBank/DDBJ databases">
        <title>Genome mining of underrepresented organisms for secondary metabolites.</title>
        <authorList>
            <person name="D'Agostino P.M."/>
        </authorList>
    </citation>
    <scope>NUCLEOTIDE SEQUENCE [LARGE SCALE GENOMIC DNA]</scope>
    <source>
        <strain evidence="10">WS4403</strain>
    </source>
</reference>
<evidence type="ECO:0000256" key="5">
    <source>
        <dbReference type="ARBA" id="ARBA00022801"/>
    </source>
</evidence>
<evidence type="ECO:0000313" key="10">
    <source>
        <dbReference type="Proteomes" id="UP001195624"/>
    </source>
</evidence>
<dbReference type="SUPFAM" id="SSF56655">
    <property type="entry name" value="Carbohydrate phosphatase"/>
    <property type="match status" value="1"/>
</dbReference>
<dbReference type="PANTHER" id="PTHR20854">
    <property type="entry name" value="INOSITOL MONOPHOSPHATASE"/>
    <property type="match status" value="1"/>
</dbReference>
<dbReference type="InterPro" id="IPR033942">
    <property type="entry name" value="IMPase"/>
</dbReference>
<evidence type="ECO:0000256" key="3">
    <source>
        <dbReference type="ARBA" id="ARBA00009759"/>
    </source>
</evidence>
<dbReference type="InterPro" id="IPR020583">
    <property type="entry name" value="Inositol_monoP_metal-BS"/>
</dbReference>
<name>A0ABS4P417_9GAMM</name>
<evidence type="ECO:0000256" key="6">
    <source>
        <dbReference type="ARBA" id="ARBA00022814"/>
    </source>
</evidence>
<evidence type="ECO:0000256" key="2">
    <source>
        <dbReference type="ARBA" id="ARBA00001946"/>
    </source>
</evidence>
<sequence>MPACLTKEMITSLVSRCTIAASEAARYLPLISDQRRLLSAKKGVYREEVTQYDKELEKKILCHLLLPDDGYLAEETGYRCGTSGIKWIVDPIDGTLNFARRLPAYVISIAAEVGGNVVAGAIYDPTHQDVFTAGLGMGARCNGYEIKSSNIFELSDAIISTGFSIRPEIRRKQAEIIARILTEVRDIRSCGSAALELCWLAAGKVDAYYEHDLRYWDYAAGALIASEAGADIRVQGDFVIGAAPAISPKFNHHLKI</sequence>
<gene>
    <name evidence="9" type="ORF">J2125_000577</name>
</gene>
<dbReference type="InterPro" id="IPR020550">
    <property type="entry name" value="Inositol_monophosphatase_CS"/>
</dbReference>
<dbReference type="CDD" id="cd01639">
    <property type="entry name" value="IMPase"/>
    <property type="match status" value="1"/>
</dbReference>
<dbReference type="InterPro" id="IPR000760">
    <property type="entry name" value="Inositol_monophosphatase-like"/>
</dbReference>
<dbReference type="PRINTS" id="PR00377">
    <property type="entry name" value="IMPHPHTASES"/>
</dbReference>
<keyword evidence="10" id="KW-1185">Reference proteome</keyword>
<keyword evidence="6" id="KW-0805">Transcription regulation</keyword>
<dbReference type="PROSITE" id="PS00630">
    <property type="entry name" value="IMP_2"/>
    <property type="match status" value="1"/>
</dbReference>
<dbReference type="GO" id="GO:0052834">
    <property type="term" value="F:inositol monophosphate phosphatase activity"/>
    <property type="evidence" value="ECO:0007669"/>
    <property type="project" value="UniProtKB-EC"/>
</dbReference>
<evidence type="ECO:0000256" key="7">
    <source>
        <dbReference type="ARBA" id="ARBA00022842"/>
    </source>
</evidence>
<keyword evidence="6" id="KW-0804">Transcription</keyword>
<dbReference type="Proteomes" id="UP001195624">
    <property type="component" value="Unassembled WGS sequence"/>
</dbReference>
<evidence type="ECO:0000256" key="8">
    <source>
        <dbReference type="RuleBase" id="RU364068"/>
    </source>
</evidence>
<keyword evidence="5 8" id="KW-0378">Hydrolase</keyword>
<comment type="caution">
    <text evidence="9">The sequence shown here is derived from an EMBL/GenBank/DDBJ whole genome shotgun (WGS) entry which is preliminary data.</text>
</comment>
<keyword evidence="4 8" id="KW-0479">Metal-binding</keyword>
<dbReference type="RefSeq" id="WP_017800137.1">
    <property type="nucleotide sequence ID" value="NZ_JAGGMQ010000001.1"/>
</dbReference>
<organism evidence="9 10">
    <name type="scientific">Winslowiella toletana</name>
    <dbReference type="NCBI Taxonomy" id="92490"/>
    <lineage>
        <taxon>Bacteria</taxon>
        <taxon>Pseudomonadati</taxon>
        <taxon>Pseudomonadota</taxon>
        <taxon>Gammaproteobacteria</taxon>
        <taxon>Enterobacterales</taxon>
        <taxon>Erwiniaceae</taxon>
        <taxon>Winslowiella</taxon>
    </lineage>
</organism>
<dbReference type="Gene3D" id="3.30.540.10">
    <property type="entry name" value="Fructose-1,6-Bisphosphatase, subunit A, domain 1"/>
    <property type="match status" value="1"/>
</dbReference>
<dbReference type="Gene3D" id="3.40.190.80">
    <property type="match status" value="1"/>
</dbReference>
<accession>A0ABS4P417</accession>